<dbReference type="AlphaFoldDB" id="A0A286F9V4"/>
<dbReference type="InterPro" id="IPR054105">
    <property type="entry name" value="WHD_NrtR"/>
</dbReference>
<evidence type="ECO:0000259" key="1">
    <source>
        <dbReference type="PROSITE" id="PS51462"/>
    </source>
</evidence>
<dbReference type="EMBL" id="OCNH01000001">
    <property type="protein sequence ID" value="SOD79992.1"/>
    <property type="molecule type" value="Genomic_DNA"/>
</dbReference>
<dbReference type="Gene3D" id="1.10.10.10">
    <property type="entry name" value="Winged helix-like DNA-binding domain superfamily/Winged helix DNA-binding domain"/>
    <property type="match status" value="1"/>
</dbReference>
<dbReference type="SUPFAM" id="SSF55811">
    <property type="entry name" value="Nudix"/>
    <property type="match status" value="1"/>
</dbReference>
<dbReference type="SUPFAM" id="SSF46785">
    <property type="entry name" value="Winged helix' DNA-binding domain"/>
    <property type="match status" value="1"/>
</dbReference>
<sequence>MFIAVKGLLTLFLQERQYHVLSTCYNLMIHYTHPNRILVALDCIIFGYDGEELKLLLIKRNFDPEQGKWSLMGGFLKEEEDLEAAAQRILYDLTGLTNTYLEQLQTFGAVNRDPVERTISVVYYALVNIQDQDVNAIRTHNAYWIGLNEKPALIFDHNAMVEQALNRLRYKAALHAIGFELMPEKFTIPQLQRVYEAIYTKQLDRRNFSRKILSTDLLIGTGEKDTTSVTKKGQLYRLNAEKYQQYLTDYVSFFPELTLA</sequence>
<feature type="domain" description="Nudix hydrolase" evidence="1">
    <location>
        <begin position="35"/>
        <end position="168"/>
    </location>
</feature>
<dbReference type="Pfam" id="PF00293">
    <property type="entry name" value="NUDIX"/>
    <property type="match status" value="1"/>
</dbReference>
<keyword evidence="3" id="KW-1185">Reference proteome</keyword>
<reference evidence="3" key="1">
    <citation type="submission" date="2017-09" db="EMBL/GenBank/DDBJ databases">
        <authorList>
            <person name="Varghese N."/>
            <person name="Submissions S."/>
        </authorList>
    </citation>
    <scope>NUCLEOTIDE SEQUENCE [LARGE SCALE GENOMIC DNA]</scope>
    <source>
        <strain evidence="3">DSM 29961</strain>
    </source>
</reference>
<gene>
    <name evidence="2" type="ORF">SAMN06269250_1179</name>
</gene>
<dbReference type="Proteomes" id="UP000219452">
    <property type="component" value="Unassembled WGS sequence"/>
</dbReference>
<organism evidence="2 3">
    <name type="scientific">Spirosoma fluviale</name>
    <dbReference type="NCBI Taxonomy" id="1597977"/>
    <lineage>
        <taxon>Bacteria</taxon>
        <taxon>Pseudomonadati</taxon>
        <taxon>Bacteroidota</taxon>
        <taxon>Cytophagia</taxon>
        <taxon>Cytophagales</taxon>
        <taxon>Cytophagaceae</taxon>
        <taxon>Spirosoma</taxon>
    </lineage>
</organism>
<name>A0A286F9V4_9BACT</name>
<dbReference type="PROSITE" id="PS51462">
    <property type="entry name" value="NUDIX"/>
    <property type="match status" value="1"/>
</dbReference>
<protein>
    <submittedName>
        <fullName evidence="2">ADP-ribose pyrophosphatase YjhB, NUDIX family</fullName>
    </submittedName>
</protein>
<dbReference type="CDD" id="cd18873">
    <property type="entry name" value="NUDIX_NadM_like"/>
    <property type="match status" value="1"/>
</dbReference>
<dbReference type="InterPro" id="IPR000086">
    <property type="entry name" value="NUDIX_hydrolase_dom"/>
</dbReference>
<dbReference type="InterPro" id="IPR015797">
    <property type="entry name" value="NUDIX_hydrolase-like_dom_sf"/>
</dbReference>
<dbReference type="Gene3D" id="3.90.79.10">
    <property type="entry name" value="Nucleoside Triphosphate Pyrophosphohydrolase"/>
    <property type="match status" value="1"/>
</dbReference>
<dbReference type="InterPro" id="IPR036388">
    <property type="entry name" value="WH-like_DNA-bd_sf"/>
</dbReference>
<accession>A0A286F9V4</accession>
<dbReference type="InterPro" id="IPR036390">
    <property type="entry name" value="WH_DNA-bd_sf"/>
</dbReference>
<evidence type="ECO:0000313" key="2">
    <source>
        <dbReference type="EMBL" id="SOD79992.1"/>
    </source>
</evidence>
<evidence type="ECO:0000313" key="3">
    <source>
        <dbReference type="Proteomes" id="UP000219452"/>
    </source>
</evidence>
<dbReference type="PANTHER" id="PTHR43736">
    <property type="entry name" value="ADP-RIBOSE PYROPHOSPHATASE"/>
    <property type="match status" value="1"/>
</dbReference>
<dbReference type="Pfam" id="PF21906">
    <property type="entry name" value="WHD_NrtR"/>
    <property type="match status" value="1"/>
</dbReference>
<dbReference type="PANTHER" id="PTHR43736:SF4">
    <property type="entry name" value="SLR1690 PROTEIN"/>
    <property type="match status" value="1"/>
</dbReference>
<proteinExistence type="predicted"/>